<feature type="domain" description="C2H2-type" evidence="6">
    <location>
        <begin position="275"/>
        <end position="302"/>
    </location>
</feature>
<evidence type="ECO:0000256" key="1">
    <source>
        <dbReference type="ARBA" id="ARBA00022723"/>
    </source>
</evidence>
<dbReference type="Gene3D" id="3.30.160.60">
    <property type="entry name" value="Classic Zinc Finger"/>
    <property type="match status" value="5"/>
</dbReference>
<evidence type="ECO:0000256" key="4">
    <source>
        <dbReference type="ARBA" id="ARBA00022833"/>
    </source>
</evidence>
<evidence type="ECO:0000256" key="3">
    <source>
        <dbReference type="ARBA" id="ARBA00022771"/>
    </source>
</evidence>
<reference evidence="7 8" key="1">
    <citation type="submission" date="2023-11" db="EMBL/GenBank/DDBJ databases">
        <authorList>
            <person name="Hedman E."/>
            <person name="Englund M."/>
            <person name="Stromberg M."/>
            <person name="Nyberg Akerstrom W."/>
            <person name="Nylinder S."/>
            <person name="Jareborg N."/>
            <person name="Kallberg Y."/>
            <person name="Kronander E."/>
        </authorList>
    </citation>
    <scope>NUCLEOTIDE SEQUENCE [LARGE SCALE GENOMIC DNA]</scope>
</reference>
<dbReference type="InterPro" id="IPR036236">
    <property type="entry name" value="Znf_C2H2_sf"/>
</dbReference>
<dbReference type="PROSITE" id="PS50157">
    <property type="entry name" value="ZINC_FINGER_C2H2_2"/>
    <property type="match status" value="7"/>
</dbReference>
<feature type="domain" description="C2H2-type" evidence="6">
    <location>
        <begin position="132"/>
        <end position="156"/>
    </location>
</feature>
<feature type="domain" description="C2H2-type" evidence="6">
    <location>
        <begin position="10"/>
        <end position="38"/>
    </location>
</feature>
<sequence length="334" mass="39072">MPFRWYANKYMCFFCCCPFIDSSKLKKHTKEEHHGAKLRNLLRSIVGQSRIKLDLSEISCRKCPKPIRTLEEFLKHASEVHAVRVDEEVSRHLFAFKLSDDRMCCIECGLQFRFFGPLLAHVHKYHNKTSTFLCEICGQGFVAKANIDSHVKNVHSTISCHCEKCDKTFPSNYALNNHLMKVHKSDKLKCPKCPEILGSRYLKKRHLALVHDVKSSQFACEQCSKVFTTKSTLVQHNLRVHLKEKSFACEICGFKVFSKDLLRRHMVKHDDARPFQCEYCKKSFQRKKTLDFHRRIHTNDRRYACTQCDKAFVQVTSLKLHCRVHHSLVNESIH</sequence>
<dbReference type="FunFam" id="3.30.160.60:FF:000624">
    <property type="entry name" value="zinc finger protein 697"/>
    <property type="match status" value="1"/>
</dbReference>
<gene>
    <name evidence="7" type="ORF">PARMNEM_LOCUS8355</name>
</gene>
<feature type="domain" description="C2H2-type" evidence="6">
    <location>
        <begin position="160"/>
        <end position="188"/>
    </location>
</feature>
<feature type="domain" description="C2H2-type" evidence="6">
    <location>
        <begin position="247"/>
        <end position="274"/>
    </location>
</feature>
<dbReference type="Pfam" id="PF00096">
    <property type="entry name" value="zf-C2H2"/>
    <property type="match status" value="2"/>
</dbReference>
<feature type="domain" description="C2H2-type" evidence="6">
    <location>
        <begin position="303"/>
        <end position="325"/>
    </location>
</feature>
<evidence type="ECO:0000256" key="5">
    <source>
        <dbReference type="PROSITE-ProRule" id="PRU00042"/>
    </source>
</evidence>
<feature type="domain" description="C2H2-type" evidence="6">
    <location>
        <begin position="218"/>
        <end position="246"/>
    </location>
</feature>
<dbReference type="GO" id="GO:0008270">
    <property type="term" value="F:zinc ion binding"/>
    <property type="evidence" value="ECO:0007669"/>
    <property type="project" value="UniProtKB-KW"/>
</dbReference>
<name>A0AAV1L0M6_9NEOP</name>
<dbReference type="EMBL" id="CAVLGL010000082">
    <property type="protein sequence ID" value="CAK1587581.1"/>
    <property type="molecule type" value="Genomic_DNA"/>
</dbReference>
<proteinExistence type="predicted"/>
<keyword evidence="2" id="KW-0677">Repeat</keyword>
<comment type="caution">
    <text evidence="7">The sequence shown here is derived from an EMBL/GenBank/DDBJ whole genome shotgun (WGS) entry which is preliminary data.</text>
</comment>
<dbReference type="InterPro" id="IPR013087">
    <property type="entry name" value="Znf_C2H2_type"/>
</dbReference>
<keyword evidence="4" id="KW-0862">Zinc</keyword>
<dbReference type="Pfam" id="PF13894">
    <property type="entry name" value="zf-C2H2_4"/>
    <property type="match status" value="1"/>
</dbReference>
<dbReference type="AlphaFoldDB" id="A0AAV1L0M6"/>
<dbReference type="PANTHER" id="PTHR24379:SF126">
    <property type="entry name" value="LD25880P"/>
    <property type="match status" value="1"/>
</dbReference>
<evidence type="ECO:0000313" key="8">
    <source>
        <dbReference type="Proteomes" id="UP001314205"/>
    </source>
</evidence>
<dbReference type="Proteomes" id="UP001314205">
    <property type="component" value="Unassembled WGS sequence"/>
</dbReference>
<dbReference type="FunFam" id="3.30.160.60:FF:000065">
    <property type="entry name" value="B-cell CLL/lymphoma 6, member B"/>
    <property type="match status" value="1"/>
</dbReference>
<dbReference type="PROSITE" id="PS00028">
    <property type="entry name" value="ZINC_FINGER_C2H2_1"/>
    <property type="match status" value="7"/>
</dbReference>
<organism evidence="7 8">
    <name type="scientific">Parnassius mnemosyne</name>
    <name type="common">clouded apollo</name>
    <dbReference type="NCBI Taxonomy" id="213953"/>
    <lineage>
        <taxon>Eukaryota</taxon>
        <taxon>Metazoa</taxon>
        <taxon>Ecdysozoa</taxon>
        <taxon>Arthropoda</taxon>
        <taxon>Hexapoda</taxon>
        <taxon>Insecta</taxon>
        <taxon>Pterygota</taxon>
        <taxon>Neoptera</taxon>
        <taxon>Endopterygota</taxon>
        <taxon>Lepidoptera</taxon>
        <taxon>Glossata</taxon>
        <taxon>Ditrysia</taxon>
        <taxon>Papilionoidea</taxon>
        <taxon>Papilionidae</taxon>
        <taxon>Parnassiinae</taxon>
        <taxon>Parnassini</taxon>
        <taxon>Parnassius</taxon>
        <taxon>Driopa</taxon>
    </lineage>
</organism>
<evidence type="ECO:0000313" key="7">
    <source>
        <dbReference type="EMBL" id="CAK1587581.1"/>
    </source>
</evidence>
<keyword evidence="3 5" id="KW-0863">Zinc-finger</keyword>
<dbReference type="PANTHER" id="PTHR24379">
    <property type="entry name" value="KRAB AND ZINC FINGER DOMAIN-CONTAINING"/>
    <property type="match status" value="1"/>
</dbReference>
<dbReference type="SUPFAM" id="SSF57667">
    <property type="entry name" value="beta-beta-alpha zinc fingers"/>
    <property type="match status" value="4"/>
</dbReference>
<keyword evidence="1" id="KW-0479">Metal-binding</keyword>
<dbReference type="SMART" id="SM00355">
    <property type="entry name" value="ZnF_C2H2"/>
    <property type="match status" value="10"/>
</dbReference>
<evidence type="ECO:0000256" key="2">
    <source>
        <dbReference type="ARBA" id="ARBA00022737"/>
    </source>
</evidence>
<evidence type="ECO:0000259" key="6">
    <source>
        <dbReference type="PROSITE" id="PS50157"/>
    </source>
</evidence>
<protein>
    <recommendedName>
        <fullName evidence="6">C2H2-type domain-containing protein</fullName>
    </recommendedName>
</protein>
<accession>A0AAV1L0M6</accession>
<keyword evidence="8" id="KW-1185">Reference proteome</keyword>